<protein>
    <recommendedName>
        <fullName evidence="7">Membrane glycoprotein lig-1</fullName>
    </recommendedName>
</protein>
<dbReference type="InterPro" id="IPR001611">
    <property type="entry name" value="Leu-rich_rpt"/>
</dbReference>
<dbReference type="OrthoDB" id="6337092at2759"/>
<keyword evidence="2 4" id="KW-0732">Signal</keyword>
<accession>A0A8J2WJR1</accession>
<dbReference type="PROSITE" id="PS51450">
    <property type="entry name" value="LRR"/>
    <property type="match status" value="1"/>
</dbReference>
<dbReference type="EMBL" id="CAKKLH010000257">
    <property type="protein sequence ID" value="CAH0107103.1"/>
    <property type="molecule type" value="Genomic_DNA"/>
</dbReference>
<keyword evidence="3" id="KW-0677">Repeat</keyword>
<feature type="chain" id="PRO_5035249020" description="Membrane glycoprotein lig-1" evidence="4">
    <location>
        <begin position="18"/>
        <end position="419"/>
    </location>
</feature>
<evidence type="ECO:0000256" key="4">
    <source>
        <dbReference type="SAM" id="SignalP"/>
    </source>
</evidence>
<evidence type="ECO:0008006" key="7">
    <source>
        <dbReference type="Google" id="ProtNLM"/>
    </source>
</evidence>
<evidence type="ECO:0000313" key="6">
    <source>
        <dbReference type="Proteomes" id="UP000789390"/>
    </source>
</evidence>
<reference evidence="5" key="1">
    <citation type="submission" date="2021-11" db="EMBL/GenBank/DDBJ databases">
        <authorList>
            <person name="Schell T."/>
        </authorList>
    </citation>
    <scope>NUCLEOTIDE SEQUENCE</scope>
    <source>
        <strain evidence="5">M5</strain>
    </source>
</reference>
<evidence type="ECO:0000256" key="1">
    <source>
        <dbReference type="ARBA" id="ARBA00022614"/>
    </source>
</evidence>
<dbReference type="AlphaFoldDB" id="A0A8J2WJR1"/>
<keyword evidence="6" id="KW-1185">Reference proteome</keyword>
<evidence type="ECO:0000313" key="5">
    <source>
        <dbReference type="EMBL" id="CAH0107103.1"/>
    </source>
</evidence>
<evidence type="ECO:0000256" key="3">
    <source>
        <dbReference type="ARBA" id="ARBA00022737"/>
    </source>
</evidence>
<gene>
    <name evidence="5" type="ORF">DGAL_LOCUS10390</name>
</gene>
<dbReference type="InterPro" id="IPR032675">
    <property type="entry name" value="LRR_dom_sf"/>
</dbReference>
<dbReference type="PANTHER" id="PTHR24364:SF18">
    <property type="entry name" value="LP06937P"/>
    <property type="match status" value="1"/>
</dbReference>
<dbReference type="Proteomes" id="UP000789390">
    <property type="component" value="Unassembled WGS sequence"/>
</dbReference>
<comment type="caution">
    <text evidence="5">The sequence shown here is derived from an EMBL/GenBank/DDBJ whole genome shotgun (WGS) entry which is preliminary data.</text>
</comment>
<keyword evidence="1" id="KW-0433">Leucine-rich repeat</keyword>
<organism evidence="5 6">
    <name type="scientific">Daphnia galeata</name>
    <dbReference type="NCBI Taxonomy" id="27404"/>
    <lineage>
        <taxon>Eukaryota</taxon>
        <taxon>Metazoa</taxon>
        <taxon>Ecdysozoa</taxon>
        <taxon>Arthropoda</taxon>
        <taxon>Crustacea</taxon>
        <taxon>Branchiopoda</taxon>
        <taxon>Diplostraca</taxon>
        <taxon>Cladocera</taxon>
        <taxon>Anomopoda</taxon>
        <taxon>Daphniidae</taxon>
        <taxon>Daphnia</taxon>
    </lineage>
</organism>
<dbReference type="InterPro" id="IPR052286">
    <property type="entry name" value="Wnt_signaling_inhibitor"/>
</dbReference>
<dbReference type="GO" id="GO:0016020">
    <property type="term" value="C:membrane"/>
    <property type="evidence" value="ECO:0007669"/>
    <property type="project" value="TreeGrafter"/>
</dbReference>
<dbReference type="PANTHER" id="PTHR24364">
    <property type="entry name" value="LP06937P"/>
    <property type="match status" value="1"/>
</dbReference>
<sequence>MLRLVVLGVLIFVGADCHEMLLSFESAREIPEERLGLACPIELDYSPQCICDFWSYDIFNIYCNASSPEELNVITQTFERTPIVEHFEVKISLTASMSIPANVFSNKTAVSIILECIGDETKLGLIDPQAFIKTTAKTSAFQITYCDLTDFDFAFLAQLRILETLRLSNTTLTTMARMPLMPHMRTIELFAPTGLRHWHDPAQTPYLETITINAAADTDQDTMEKIVETLVYYDSSLLRLYLVNLGLTRIPPAVRNLSRLNTLDLTQNLISTLPNGSLALSSALSSLWLPYMPLQNIEAGAFRGNFRVSLIYMVFNKLTTFPREVYEDILEEMLIGSGSFNIYGNPMTCDDCHLGWLINEKRYLLTRVSDGMCANGTSFDQLDSQVYGARCVKDNAAAPNKAPPLLLILILTVIGFLLV</sequence>
<dbReference type="SUPFAM" id="SSF52058">
    <property type="entry name" value="L domain-like"/>
    <property type="match status" value="1"/>
</dbReference>
<feature type="signal peptide" evidence="4">
    <location>
        <begin position="1"/>
        <end position="17"/>
    </location>
</feature>
<dbReference type="Gene3D" id="3.80.10.10">
    <property type="entry name" value="Ribonuclease Inhibitor"/>
    <property type="match status" value="1"/>
</dbReference>
<proteinExistence type="predicted"/>
<name>A0A8J2WJR1_9CRUS</name>
<evidence type="ECO:0000256" key="2">
    <source>
        <dbReference type="ARBA" id="ARBA00022729"/>
    </source>
</evidence>